<dbReference type="Proteomes" id="UP000291422">
    <property type="component" value="Unassembled WGS sequence"/>
</dbReference>
<dbReference type="EMBL" id="PDXD01000064">
    <property type="protein sequence ID" value="RYN65538.1"/>
    <property type="molecule type" value="Genomic_DNA"/>
</dbReference>
<gene>
    <name evidence="1" type="ORF">AA0117_g12127</name>
</gene>
<reference evidence="2" key="1">
    <citation type="journal article" date="2019" name="bioRxiv">
        <title>Genomics, evolutionary history and diagnostics of the Alternaria alternata species group including apple and Asian pear pathotypes.</title>
        <authorList>
            <person name="Armitage A.D."/>
            <person name="Cockerton H.M."/>
            <person name="Sreenivasaprasad S."/>
            <person name="Woodhall J.W."/>
            <person name="Lane C.R."/>
            <person name="Harrison R.J."/>
            <person name="Clarkson J.P."/>
        </authorList>
    </citation>
    <scope>NUCLEOTIDE SEQUENCE [LARGE SCALE GENOMIC DNA]</scope>
    <source>
        <strain evidence="2">FERA 1177</strain>
    </source>
</reference>
<evidence type="ECO:0000313" key="1">
    <source>
        <dbReference type="EMBL" id="RYN65538.1"/>
    </source>
</evidence>
<protein>
    <submittedName>
        <fullName evidence="1">Uncharacterized protein</fullName>
    </submittedName>
</protein>
<proteinExistence type="predicted"/>
<comment type="caution">
    <text evidence="1">The sequence shown here is derived from an EMBL/GenBank/DDBJ whole genome shotgun (WGS) entry which is preliminary data.</text>
</comment>
<name>A0A4Q4N1H0_ALTAL</name>
<dbReference type="AlphaFoldDB" id="A0A4Q4N1H0"/>
<evidence type="ECO:0000313" key="2">
    <source>
        <dbReference type="Proteomes" id="UP000291422"/>
    </source>
</evidence>
<sequence length="176" mass="19523">MALKHLLNHDDSNEVYQNHHSFLSWSDHDPLSECIPTLPTQPWEQCVSEILGSQSLRYDMVQEEVETDLFESLEEANSLIKSWATGHPPCQTTVEDASQGQAYICYGTLVRPPIKLCGDMMVLSRKLNNCTLAPIQGHTQMVVTKIESQHVIAFSDGVVAGEVNAQLEKALCGIAE</sequence>
<organism evidence="1 2">
    <name type="scientific">Alternaria alternata</name>
    <name type="common">Alternaria rot fungus</name>
    <name type="synonym">Torula alternata</name>
    <dbReference type="NCBI Taxonomy" id="5599"/>
    <lineage>
        <taxon>Eukaryota</taxon>
        <taxon>Fungi</taxon>
        <taxon>Dikarya</taxon>
        <taxon>Ascomycota</taxon>
        <taxon>Pezizomycotina</taxon>
        <taxon>Dothideomycetes</taxon>
        <taxon>Pleosporomycetidae</taxon>
        <taxon>Pleosporales</taxon>
        <taxon>Pleosporineae</taxon>
        <taxon>Pleosporaceae</taxon>
        <taxon>Alternaria</taxon>
        <taxon>Alternaria sect. Alternaria</taxon>
        <taxon>Alternaria alternata complex</taxon>
    </lineage>
</organism>
<accession>A0A4Q4N1H0</accession>